<evidence type="ECO:0000313" key="1">
    <source>
        <dbReference type="EMBL" id="KUL29603.1"/>
    </source>
</evidence>
<accession>A0A101JMH3</accession>
<reference evidence="1 2" key="1">
    <citation type="submission" date="2015-10" db="EMBL/GenBank/DDBJ databases">
        <authorList>
            <person name="Gilbert D.G."/>
        </authorList>
    </citation>
    <scope>NUCLEOTIDE SEQUENCE [LARGE SCALE GENOMIC DNA]</scope>
    <source>
        <strain evidence="1 2">NRRL B-16712</strain>
    </source>
</reference>
<protein>
    <recommendedName>
        <fullName evidence="3">ESAT-6-like protein</fullName>
    </recommendedName>
</protein>
<dbReference type="Proteomes" id="UP000053244">
    <property type="component" value="Unassembled WGS sequence"/>
</dbReference>
<comment type="caution">
    <text evidence="1">The sequence shown here is derived from an EMBL/GenBank/DDBJ whole genome shotgun (WGS) entry which is preliminary data.</text>
</comment>
<evidence type="ECO:0008006" key="3">
    <source>
        <dbReference type="Google" id="ProtNLM"/>
    </source>
</evidence>
<organism evidence="1 2">
    <name type="scientific">Actinoplanes awajinensis subsp. mycoplanecinus</name>
    <dbReference type="NCBI Taxonomy" id="135947"/>
    <lineage>
        <taxon>Bacteria</taxon>
        <taxon>Bacillati</taxon>
        <taxon>Actinomycetota</taxon>
        <taxon>Actinomycetes</taxon>
        <taxon>Micromonosporales</taxon>
        <taxon>Micromonosporaceae</taxon>
        <taxon>Actinoplanes</taxon>
    </lineage>
</organism>
<keyword evidence="2" id="KW-1185">Reference proteome</keyword>
<dbReference type="RefSeq" id="WP_067697101.1">
    <property type="nucleotide sequence ID" value="NZ_LLZH01000277.1"/>
</dbReference>
<dbReference type="EMBL" id="LLZH01000277">
    <property type="protein sequence ID" value="KUL29603.1"/>
    <property type="molecule type" value="Genomic_DNA"/>
</dbReference>
<dbReference type="OrthoDB" id="3295636at2"/>
<proteinExistence type="predicted"/>
<sequence length="99" mass="10840">MAGDRLTVNLDGLSDFAVQLEDIRAGMDSARSWMNEYSGDLGGREIDGAIGNFESHWRDGRGQVDKNCDALIKMAKQAVENLHKADDDLAAQLRESTKG</sequence>
<evidence type="ECO:0000313" key="2">
    <source>
        <dbReference type="Proteomes" id="UP000053244"/>
    </source>
</evidence>
<dbReference type="AlphaFoldDB" id="A0A101JMH3"/>
<name>A0A101JMH3_9ACTN</name>
<gene>
    <name evidence="1" type="ORF">ADL15_27185</name>
</gene>